<keyword evidence="3" id="KW-1185">Reference proteome</keyword>
<feature type="chain" id="PRO_5046226462" description="Circumsporozoite protein" evidence="1">
    <location>
        <begin position="18"/>
        <end position="401"/>
    </location>
</feature>
<keyword evidence="1" id="KW-0732">Signal</keyword>
<name>A0ABR3SV67_9PEZI</name>
<proteinExistence type="predicted"/>
<gene>
    <name evidence="2" type="ORF">SLS56_004864</name>
</gene>
<organism evidence="2 3">
    <name type="scientific">Neofusicoccum ribis</name>
    <dbReference type="NCBI Taxonomy" id="45134"/>
    <lineage>
        <taxon>Eukaryota</taxon>
        <taxon>Fungi</taxon>
        <taxon>Dikarya</taxon>
        <taxon>Ascomycota</taxon>
        <taxon>Pezizomycotina</taxon>
        <taxon>Dothideomycetes</taxon>
        <taxon>Dothideomycetes incertae sedis</taxon>
        <taxon>Botryosphaeriales</taxon>
        <taxon>Botryosphaeriaceae</taxon>
        <taxon>Neofusicoccum</taxon>
    </lineage>
</organism>
<protein>
    <recommendedName>
        <fullName evidence="4">Circumsporozoite protein</fullName>
    </recommendedName>
</protein>
<evidence type="ECO:0000313" key="2">
    <source>
        <dbReference type="EMBL" id="KAL1630464.1"/>
    </source>
</evidence>
<sequence length="401" mass="39507">MLSKTVLAIYLAALVEARFGQEQVPIQAISDVQGGDPGVAQTIAGAAISDLLAGANACAKLQRADQIITELGTGADAVAAAIGMVAAEKNFNPFAQDIPTICNDPTLPATEQLRGITPLIDPAVGGADVANALSAQTQGAPLDATGLSIADLLSQNGFSNFTTQDAAGNAGDAPAAAAAADTGAASADADAADSGAAAADSGAAASNSTAATAAACANGNANANAAANQNSTAAAAASSNAGDANADAGNADAGAADTNASGVQASSIAGLDFGLCVPTIKFEGGLGGRPATEFTFQAIDALVAKGQQEALNPNIITNRVCDQLTNVCEANDAAKAACLDAKAQVEALGTRDQTTADAFNDALGFSGAAEAAVARKVRRGGLRRRGSRVHREVMDWTRVRA</sequence>
<reference evidence="2 3" key="1">
    <citation type="submission" date="2024-02" db="EMBL/GenBank/DDBJ databases">
        <title>De novo assembly and annotation of 12 fungi associated with fruit tree decline syndrome in Ontario, Canada.</title>
        <authorList>
            <person name="Sulman M."/>
            <person name="Ellouze W."/>
            <person name="Ilyukhin E."/>
        </authorList>
    </citation>
    <scope>NUCLEOTIDE SEQUENCE [LARGE SCALE GENOMIC DNA]</scope>
    <source>
        <strain evidence="2 3">M1-105</strain>
    </source>
</reference>
<dbReference type="EMBL" id="JAJVDC020000046">
    <property type="protein sequence ID" value="KAL1630464.1"/>
    <property type="molecule type" value="Genomic_DNA"/>
</dbReference>
<accession>A0ABR3SV67</accession>
<evidence type="ECO:0000256" key="1">
    <source>
        <dbReference type="SAM" id="SignalP"/>
    </source>
</evidence>
<feature type="signal peptide" evidence="1">
    <location>
        <begin position="1"/>
        <end position="17"/>
    </location>
</feature>
<comment type="caution">
    <text evidence="2">The sequence shown here is derived from an EMBL/GenBank/DDBJ whole genome shotgun (WGS) entry which is preliminary data.</text>
</comment>
<dbReference type="Proteomes" id="UP001521116">
    <property type="component" value="Unassembled WGS sequence"/>
</dbReference>
<evidence type="ECO:0008006" key="4">
    <source>
        <dbReference type="Google" id="ProtNLM"/>
    </source>
</evidence>
<evidence type="ECO:0000313" key="3">
    <source>
        <dbReference type="Proteomes" id="UP001521116"/>
    </source>
</evidence>